<dbReference type="AlphaFoldDB" id="A0A1W0CW43"/>
<evidence type="ECO:0000313" key="3">
    <source>
        <dbReference type="Proteomes" id="UP000192721"/>
    </source>
</evidence>
<evidence type="ECO:0000259" key="1">
    <source>
        <dbReference type="Pfam" id="PF12697"/>
    </source>
</evidence>
<dbReference type="PANTHER" id="PTHR43798:SF33">
    <property type="entry name" value="HYDROLASE, PUTATIVE (AFU_ORTHOLOGUE AFUA_2G14860)-RELATED"/>
    <property type="match status" value="1"/>
</dbReference>
<feature type="domain" description="AB hydrolase-1" evidence="1">
    <location>
        <begin position="29"/>
        <end position="241"/>
    </location>
</feature>
<reference evidence="2 3" key="1">
    <citation type="submission" date="2017-02" db="EMBL/GenBank/DDBJ databases">
        <title>Chromobacterium haemolyticum H5244.</title>
        <authorList>
            <person name="Gulvik C.A."/>
        </authorList>
    </citation>
    <scope>NUCLEOTIDE SEQUENCE [LARGE SCALE GENOMIC DNA]</scope>
    <source>
        <strain evidence="2 3">H5244</strain>
    </source>
</reference>
<comment type="caution">
    <text evidence="2">The sequence shown here is derived from an EMBL/GenBank/DDBJ whole genome shotgun (WGS) entry which is preliminary data.</text>
</comment>
<dbReference type="InterPro" id="IPR000073">
    <property type="entry name" value="AB_hydrolase_1"/>
</dbReference>
<dbReference type="EMBL" id="MUKV01000014">
    <property type="protein sequence ID" value="OQS38802.1"/>
    <property type="molecule type" value="Genomic_DNA"/>
</dbReference>
<dbReference type="Proteomes" id="UP000192721">
    <property type="component" value="Unassembled WGS sequence"/>
</dbReference>
<dbReference type="InterPro" id="IPR050266">
    <property type="entry name" value="AB_hydrolase_sf"/>
</dbReference>
<dbReference type="PANTHER" id="PTHR43798">
    <property type="entry name" value="MONOACYLGLYCEROL LIPASE"/>
    <property type="match status" value="1"/>
</dbReference>
<dbReference type="Gene3D" id="3.40.50.1820">
    <property type="entry name" value="alpha/beta hydrolase"/>
    <property type="match status" value="1"/>
</dbReference>
<dbReference type="RefSeq" id="WP_081555645.1">
    <property type="nucleotide sequence ID" value="NZ_MUKV01000014.1"/>
</dbReference>
<name>A0A1W0CW43_9NEIS</name>
<accession>A0A1W0CW43</accession>
<evidence type="ECO:0000313" key="2">
    <source>
        <dbReference type="EMBL" id="OQS38802.1"/>
    </source>
</evidence>
<dbReference type="SUPFAM" id="SSF53474">
    <property type="entry name" value="alpha/beta-Hydrolases"/>
    <property type="match status" value="1"/>
</dbReference>
<dbReference type="InterPro" id="IPR029058">
    <property type="entry name" value="AB_hydrolase_fold"/>
</dbReference>
<proteinExistence type="predicted"/>
<protein>
    <recommendedName>
        <fullName evidence="1">AB hydrolase-1 domain-containing protein</fullName>
    </recommendedName>
</protein>
<dbReference type="Pfam" id="PF12697">
    <property type="entry name" value="Abhydrolase_6"/>
    <property type="match status" value="1"/>
</dbReference>
<organism evidence="2 3">
    <name type="scientific">Chromobacterium haemolyticum</name>
    <dbReference type="NCBI Taxonomy" id="394935"/>
    <lineage>
        <taxon>Bacteria</taxon>
        <taxon>Pseudomonadati</taxon>
        <taxon>Pseudomonadota</taxon>
        <taxon>Betaproteobacteria</taxon>
        <taxon>Neisseriales</taxon>
        <taxon>Chromobacteriaceae</taxon>
        <taxon>Chromobacterium</taxon>
    </lineage>
</organism>
<gene>
    <name evidence="2" type="ORF">B0T45_12125</name>
</gene>
<sequence length="253" mass="26662">MTTLPPKLIAAIDGVAMEYIAVGDATPPIVLINDAGAPMESWYKVLPGLEALSGVFAYNRCGIGNSGNTREAQTSAAMMETLRALLFKAGLTPPYVLVAHALGSLIANLFARSYAGEVAAAVLLDAVAPEDISALDARRGRLGQLMRRALDLAQDRDTLNETGHLRRSAEQIAEAPPFPDIPLCVISGGAPSLSWLTPRAVLDARAEGQRRLAALSPRGRHVIAARSGHFPQLSEPERVVSAVRDALAAIAAS</sequence>
<dbReference type="GO" id="GO:0016020">
    <property type="term" value="C:membrane"/>
    <property type="evidence" value="ECO:0007669"/>
    <property type="project" value="TreeGrafter"/>
</dbReference>